<gene>
    <name evidence="2" type="ORF">I568_01376</name>
</gene>
<proteinExistence type="inferred from homology"/>
<name>S1NST7_9ENTE</name>
<dbReference type="EMBL" id="ASWJ01000006">
    <property type="protein sequence ID" value="EOW83929.1"/>
    <property type="molecule type" value="Genomic_DNA"/>
</dbReference>
<dbReference type="InterPro" id="IPR023896">
    <property type="entry name" value="LTA_DltD"/>
</dbReference>
<dbReference type="GO" id="GO:0070395">
    <property type="term" value="P:lipoteichoic acid biosynthetic process"/>
    <property type="evidence" value="ECO:0007669"/>
    <property type="project" value="UniProtKB-UniRule"/>
</dbReference>
<evidence type="ECO:0000256" key="1">
    <source>
        <dbReference type="PIRNR" id="PIRNR021438"/>
    </source>
</evidence>
<dbReference type="AlphaFoldDB" id="S1NST7"/>
<dbReference type="OrthoDB" id="1700484at2"/>
<evidence type="ECO:0000313" key="3">
    <source>
        <dbReference type="Proteomes" id="UP000014113"/>
    </source>
</evidence>
<accession>S1NST7</accession>
<dbReference type="NCBIfam" id="TIGR04092">
    <property type="entry name" value="LTA_DltD"/>
    <property type="match status" value="1"/>
</dbReference>
<sequence>MLKKKLFTIFGPLVAAVILVSALFILPIQTNHVRPEVWKKASTAMSGNILGGNMIKNQAIASGEYVPFFGSSELSRFSPFHPSVLATKYHRNYRPFLLGAPGTQSLNQFAVAQSLRNEITNGKAIFVISPQWFVEKGVSDLEFNAYFSELQLYDWLLSLHKTDQATQFYAQRLLHFSRINQNKKMSTILTAIANGKTIDELPMAQLATLKSNYQLLQREDQLFSQIGMFTKNKKVNKFEKQLPEIYNYQQLDALAYKIGEHRTKNNQFLIDNQFYQTRLQFGLKDLKNSQTTWSYCQSPEFADFQLVLNQFAKSHTDVLFIIPPVNKRWSDYTGLSQEMLQNFAAKIKYQLTSQGFNQVVDFSKEDTVPYFMADTIHLGWRGWLKADAYIAPFLVNPQPKVNYQLNNERFFSKQWQEQVSEVYH</sequence>
<evidence type="ECO:0000313" key="2">
    <source>
        <dbReference type="EMBL" id="EOW83929.1"/>
    </source>
</evidence>
<protein>
    <recommendedName>
        <fullName evidence="1">Protein DltD</fullName>
    </recommendedName>
</protein>
<keyword evidence="3" id="KW-1185">Reference proteome</keyword>
<dbReference type="PANTHER" id="PTHR40039">
    <property type="entry name" value="PROTEIN DLTD"/>
    <property type="match status" value="1"/>
</dbReference>
<comment type="caution">
    <text evidence="2">The sequence shown here is derived from an EMBL/GenBank/DDBJ whole genome shotgun (WGS) entry which is preliminary data.</text>
</comment>
<dbReference type="PANTHER" id="PTHR40039:SF1">
    <property type="entry name" value="PROTEIN DLTD"/>
    <property type="match status" value="1"/>
</dbReference>
<keyword evidence="1" id="KW-0472">Membrane</keyword>
<dbReference type="InterPro" id="IPR006998">
    <property type="entry name" value="DltD"/>
</dbReference>
<dbReference type="UniPathway" id="UPA00556"/>
<dbReference type="PIRSF" id="PIRSF021438">
    <property type="entry name" value="DltD"/>
    <property type="match status" value="1"/>
</dbReference>
<dbReference type="eggNOG" id="COG3966">
    <property type="taxonomic scope" value="Bacteria"/>
</dbReference>
<dbReference type="Proteomes" id="UP000014113">
    <property type="component" value="Unassembled WGS sequence"/>
</dbReference>
<organism evidence="2 3">
    <name type="scientific">Enterococcus columbae DSM 7374 = ATCC 51263</name>
    <dbReference type="NCBI Taxonomy" id="1121865"/>
    <lineage>
        <taxon>Bacteria</taxon>
        <taxon>Bacillati</taxon>
        <taxon>Bacillota</taxon>
        <taxon>Bacilli</taxon>
        <taxon>Lactobacillales</taxon>
        <taxon>Enterococcaceae</taxon>
        <taxon>Enterococcus</taxon>
    </lineage>
</organism>
<dbReference type="STRING" id="1121865.OMW_01733"/>
<comment type="pathway">
    <text evidence="1">Cell wall biogenesis; lipoteichoic acid biosynthesis.</text>
</comment>
<comment type="similarity">
    <text evidence="1">Belongs to the DltD family.</text>
</comment>
<dbReference type="PATRIC" id="fig|1121865.3.peg.1677"/>
<dbReference type="GO" id="GO:0005886">
    <property type="term" value="C:plasma membrane"/>
    <property type="evidence" value="ECO:0007669"/>
    <property type="project" value="UniProtKB-UniRule"/>
</dbReference>
<reference evidence="2 3" key="1">
    <citation type="submission" date="2013-03" db="EMBL/GenBank/DDBJ databases">
        <title>The Genome Sequence of Enterococcus columbae ATCC_51263 (PacBio/Illumina hybrid assembly).</title>
        <authorList>
            <consortium name="The Broad Institute Genomics Platform"/>
            <consortium name="The Broad Institute Genome Sequencing Center for Infectious Disease"/>
            <person name="Earl A."/>
            <person name="Russ C."/>
            <person name="Gilmore M."/>
            <person name="Surin D."/>
            <person name="Walker B."/>
            <person name="Young S."/>
            <person name="Zeng Q."/>
            <person name="Gargeya S."/>
            <person name="Fitzgerald M."/>
            <person name="Haas B."/>
            <person name="Abouelleil A."/>
            <person name="Allen A.W."/>
            <person name="Alvarado L."/>
            <person name="Arachchi H.M."/>
            <person name="Berlin A.M."/>
            <person name="Chapman S.B."/>
            <person name="Gainer-Dewar J."/>
            <person name="Goldberg J."/>
            <person name="Griggs A."/>
            <person name="Gujja S."/>
            <person name="Hansen M."/>
            <person name="Howarth C."/>
            <person name="Imamovic A."/>
            <person name="Ireland A."/>
            <person name="Larimer J."/>
            <person name="McCowan C."/>
            <person name="Murphy C."/>
            <person name="Pearson M."/>
            <person name="Poon T.W."/>
            <person name="Priest M."/>
            <person name="Roberts A."/>
            <person name="Saif S."/>
            <person name="Shea T."/>
            <person name="Sisk P."/>
            <person name="Sykes S."/>
            <person name="Wortman J."/>
            <person name="Nusbaum C."/>
            <person name="Birren B."/>
        </authorList>
    </citation>
    <scope>NUCLEOTIDE SEQUENCE [LARGE SCALE GENOMIC DNA]</scope>
    <source>
        <strain evidence="2 3">ATCC 51263</strain>
    </source>
</reference>
<dbReference type="RefSeq" id="WP_016183842.1">
    <property type="nucleotide sequence ID" value="NZ_JXKI01000003.1"/>
</dbReference>
<keyword evidence="1" id="KW-1003">Cell membrane</keyword>
<dbReference type="Pfam" id="PF04914">
    <property type="entry name" value="DltD"/>
    <property type="match status" value="1"/>
</dbReference>